<proteinExistence type="predicted"/>
<dbReference type="CDD" id="cd10527">
    <property type="entry name" value="SET_LSMT"/>
    <property type="match status" value="1"/>
</dbReference>
<feature type="region of interest" description="Disordered" evidence="1">
    <location>
        <begin position="569"/>
        <end position="607"/>
    </location>
</feature>
<comment type="caution">
    <text evidence="2">The sequence shown here is derived from an EMBL/GenBank/DDBJ whole genome shotgun (WGS) entry which is preliminary data.</text>
</comment>
<gene>
    <name evidence="2" type="ORF">BCR41DRAFT_384686</name>
</gene>
<accession>A0A1Y2GWE2</accession>
<feature type="compositionally biased region" description="Acidic residues" evidence="1">
    <location>
        <begin position="484"/>
        <end position="516"/>
    </location>
</feature>
<feature type="compositionally biased region" description="Acidic residues" evidence="1">
    <location>
        <begin position="231"/>
        <end position="251"/>
    </location>
</feature>
<protein>
    <submittedName>
        <fullName evidence="2">Uncharacterized protein</fullName>
    </submittedName>
</protein>
<dbReference type="OrthoDB" id="441812at2759"/>
<feature type="compositionally biased region" description="Acidic residues" evidence="1">
    <location>
        <begin position="269"/>
        <end position="282"/>
    </location>
</feature>
<dbReference type="Proteomes" id="UP000193648">
    <property type="component" value="Unassembled WGS sequence"/>
</dbReference>
<dbReference type="STRING" id="64571.A0A1Y2GWE2"/>
<evidence type="ECO:0000313" key="3">
    <source>
        <dbReference type="Proteomes" id="UP000193648"/>
    </source>
</evidence>
<feature type="compositionally biased region" description="Acidic residues" evidence="1">
    <location>
        <begin position="300"/>
        <end position="339"/>
    </location>
</feature>
<dbReference type="SUPFAM" id="SSF82199">
    <property type="entry name" value="SET domain"/>
    <property type="match status" value="2"/>
</dbReference>
<reference evidence="2 3" key="1">
    <citation type="submission" date="2016-07" db="EMBL/GenBank/DDBJ databases">
        <title>Pervasive Adenine N6-methylation of Active Genes in Fungi.</title>
        <authorList>
            <consortium name="DOE Joint Genome Institute"/>
            <person name="Mondo S.J."/>
            <person name="Dannebaum R.O."/>
            <person name="Kuo R.C."/>
            <person name="Labutti K."/>
            <person name="Haridas S."/>
            <person name="Kuo A."/>
            <person name="Salamov A."/>
            <person name="Ahrendt S.R."/>
            <person name="Lipzen A."/>
            <person name="Sullivan W."/>
            <person name="Andreopoulos W.B."/>
            <person name="Clum A."/>
            <person name="Lindquist E."/>
            <person name="Daum C."/>
            <person name="Ramamoorthy G.K."/>
            <person name="Gryganskyi A."/>
            <person name="Culley D."/>
            <person name="Magnuson J.K."/>
            <person name="James T.Y."/>
            <person name="O'Malley M.A."/>
            <person name="Stajich J.E."/>
            <person name="Spatafora J.W."/>
            <person name="Visel A."/>
            <person name="Grigoriev I.V."/>
        </authorList>
    </citation>
    <scope>NUCLEOTIDE SEQUENCE [LARGE SCALE GENOMIC DNA]</scope>
    <source>
        <strain evidence="2 3">NRRL 3116</strain>
    </source>
</reference>
<dbReference type="GO" id="GO:0016279">
    <property type="term" value="F:protein-lysine N-methyltransferase activity"/>
    <property type="evidence" value="ECO:0007669"/>
    <property type="project" value="TreeGrafter"/>
</dbReference>
<evidence type="ECO:0000313" key="2">
    <source>
        <dbReference type="EMBL" id="ORZ24865.1"/>
    </source>
</evidence>
<dbReference type="AlphaFoldDB" id="A0A1Y2GWE2"/>
<feature type="compositionally biased region" description="Basic residues" evidence="1">
    <location>
        <begin position="466"/>
        <end position="477"/>
    </location>
</feature>
<organism evidence="2 3">
    <name type="scientific">Lobosporangium transversale</name>
    <dbReference type="NCBI Taxonomy" id="64571"/>
    <lineage>
        <taxon>Eukaryota</taxon>
        <taxon>Fungi</taxon>
        <taxon>Fungi incertae sedis</taxon>
        <taxon>Mucoromycota</taxon>
        <taxon>Mortierellomycotina</taxon>
        <taxon>Mortierellomycetes</taxon>
        <taxon>Mortierellales</taxon>
        <taxon>Mortierellaceae</taxon>
        <taxon>Lobosporangium</taxon>
    </lineage>
</organism>
<name>A0A1Y2GWE2_9FUNG</name>
<dbReference type="GeneID" id="33569445"/>
<dbReference type="EMBL" id="MCFF01000008">
    <property type="protein sequence ID" value="ORZ24865.1"/>
    <property type="molecule type" value="Genomic_DNA"/>
</dbReference>
<dbReference type="RefSeq" id="XP_021883846.1">
    <property type="nucleotide sequence ID" value="XM_022027602.1"/>
</dbReference>
<evidence type="ECO:0000256" key="1">
    <source>
        <dbReference type="SAM" id="MobiDB-lite"/>
    </source>
</evidence>
<feature type="compositionally biased region" description="Basic and acidic residues" evidence="1">
    <location>
        <begin position="444"/>
        <end position="458"/>
    </location>
</feature>
<dbReference type="Gene3D" id="3.90.1410.10">
    <property type="entry name" value="set domain protein methyltransferase, domain 1"/>
    <property type="match status" value="2"/>
</dbReference>
<dbReference type="InParanoid" id="A0A1Y2GWE2"/>
<feature type="region of interest" description="Disordered" evidence="1">
    <location>
        <begin position="227"/>
        <end position="339"/>
    </location>
</feature>
<sequence>MSSKDISMFLSWAEENEILWDKKAIEIKEGKHGLGVYAKKQLDEGYEVVKVPKSIVLSVETTGIANLLSDEEIEGYIGLVIGCMFEMSQQHRSPWSPYLTLLVKRPPQMATSLSKDAREMMKCCEAYHDIEADIKDMQDDYDSIVIPFINRHPDVFTEQVKAKFFTFEAFKIMTQHASSRAMDVDNFHISALVPFADLINHNQMPNADYLTHEDVCEICGNLVCEHREESNDSEDDDDDDDEDIELEDDGDGDKVPNLVGGNHHGNDNSDSEEALGSPDEDEALHIAKKPEKNHTKNDDTIDGDDHEEEEEEEGEEEEEEEEEWEDEDEDNEDDEDDEEIINDTCDIILDYPVKKGEEITRHYGPYSNKVLLSKYGFAVEDNAHDTVTIQLEMVRQAAEQFIKDKTLVEERIEWFLENEDAFIGDEHEDNDHEYGHEGGCCDSDDNHMHDHGVEQGREEVEEVDAKHKHFKNSKKKSQIKEQKIDDEDQEETEDEGQDMSENGEEDEENEEDEDEEGFPKDLMYMMHDGSVDDRLLMLLNVLFMEKNQFKKVKEDMDIATEYFSDIFRRRQQEEHGDDDDEDESEDEDMEVEDEEGDEEDNAKVTMKALQKPELKPRDVKSKKVRRAVLKAILALIRIRADTFGVTDKTTAEQDLESLKKAKLSGPLYYGGLCVQGEKQILQNALQGYTHFLSEL</sequence>
<keyword evidence="3" id="KW-1185">Reference proteome</keyword>
<dbReference type="GO" id="GO:0005634">
    <property type="term" value="C:nucleus"/>
    <property type="evidence" value="ECO:0007669"/>
    <property type="project" value="TreeGrafter"/>
</dbReference>
<feature type="compositionally biased region" description="Basic and acidic residues" evidence="1">
    <location>
        <begin position="283"/>
        <end position="299"/>
    </location>
</feature>
<dbReference type="PANTHER" id="PTHR13271:SF34">
    <property type="entry name" value="N-LYSINE METHYLTRANSFERASE SETD6"/>
    <property type="match status" value="1"/>
</dbReference>
<dbReference type="PANTHER" id="PTHR13271">
    <property type="entry name" value="UNCHARACTERIZED PUTATIVE METHYLTRANSFERASE"/>
    <property type="match status" value="1"/>
</dbReference>
<feature type="compositionally biased region" description="Acidic residues" evidence="1">
    <location>
        <begin position="575"/>
        <end position="600"/>
    </location>
</feature>
<feature type="region of interest" description="Disordered" evidence="1">
    <location>
        <begin position="426"/>
        <end position="517"/>
    </location>
</feature>
<dbReference type="InterPro" id="IPR046341">
    <property type="entry name" value="SET_dom_sf"/>
</dbReference>
<dbReference type="InterPro" id="IPR050600">
    <property type="entry name" value="SETD3_SETD6_MTase"/>
</dbReference>